<dbReference type="Proteomes" id="UP001172680">
    <property type="component" value="Unassembled WGS sequence"/>
</dbReference>
<dbReference type="EMBL" id="JAPDRP010000024">
    <property type="protein sequence ID" value="KAJ9636808.1"/>
    <property type="molecule type" value="Genomic_DNA"/>
</dbReference>
<protein>
    <submittedName>
        <fullName evidence="1">Uncharacterized protein</fullName>
    </submittedName>
</protein>
<sequence>MVPKSHFLTTIPLPTLHASGALDLDRPFTNELPQQSTLSSAPPASPPSPPQPSPSSFPPSNSPPASSPNQSSSHSSSRCCIPRAGAASAVKTSSWNTDARVGASTSSPAGLMRRRCAGRLGCWAAWPGVCGGGSGPRGYYGITRQCGELPGLRNSTTGAEVELSSEYLEVLKRYAAQTERQRTGYTPPLTDDPAAEDLTEASILRTRFHLAKTIVHEVCHAIKWAVTLPQLTSEGEWELPYEPFFMDQRIAEVGAAWGLGIEKWPKYWDDSTGLNRAPSRRTHNITYIVPTPYLHSLWTAAFWLSLPFPASQPSTPKTLGVSEAIPNTNFPGREWQEYLSDTETVWSRRSERVRQLERRMRSAVRRDCVLEGAVGVGEGAGMEEISEDSSVGRVFRGYLEGWGGGVGGWGGKGTEVAGAGCTAAESKEWWSGGRHGESTEKKS</sequence>
<evidence type="ECO:0000313" key="1">
    <source>
        <dbReference type="EMBL" id="KAJ9636808.1"/>
    </source>
</evidence>
<gene>
    <name evidence="1" type="ORF">H2199_007802</name>
</gene>
<keyword evidence="2" id="KW-1185">Reference proteome</keyword>
<comment type="caution">
    <text evidence="1">The sequence shown here is derived from an EMBL/GenBank/DDBJ whole genome shotgun (WGS) entry which is preliminary data.</text>
</comment>
<reference evidence="1" key="1">
    <citation type="submission" date="2022-10" db="EMBL/GenBank/DDBJ databases">
        <title>Culturing micro-colonial fungi from biological soil crusts in the Mojave desert and describing Neophaeococcomyces mojavensis, and introducing the new genera and species Taxawa tesnikishii.</title>
        <authorList>
            <person name="Kurbessoian T."/>
            <person name="Stajich J.E."/>
        </authorList>
    </citation>
    <scope>NUCLEOTIDE SEQUENCE</scope>
    <source>
        <strain evidence="1">JES_115</strain>
    </source>
</reference>
<evidence type="ECO:0000313" key="2">
    <source>
        <dbReference type="Proteomes" id="UP001172680"/>
    </source>
</evidence>
<name>A0ACC2YNF4_9PEZI</name>
<proteinExistence type="predicted"/>
<organism evidence="1 2">
    <name type="scientific">Coniosporium tulheliwenetii</name>
    <dbReference type="NCBI Taxonomy" id="3383036"/>
    <lineage>
        <taxon>Eukaryota</taxon>
        <taxon>Fungi</taxon>
        <taxon>Dikarya</taxon>
        <taxon>Ascomycota</taxon>
        <taxon>Pezizomycotina</taxon>
        <taxon>Dothideomycetes</taxon>
        <taxon>Dothideomycetes incertae sedis</taxon>
        <taxon>Coniosporium</taxon>
    </lineage>
</organism>
<accession>A0ACC2YNF4</accession>